<gene>
    <name evidence="1" type="ORF">WA026_001449</name>
</gene>
<keyword evidence="2" id="KW-1185">Reference proteome</keyword>
<sequence>MLESRVESTSFNDQFAEETPRRHLYLTELCPFLFRRFETLRTSSVPRFIVYPRVCDHLASVFCYEKFE</sequence>
<dbReference type="AlphaFoldDB" id="A0AAW1UJQ4"/>
<protein>
    <submittedName>
        <fullName evidence="1">Uncharacterized protein</fullName>
    </submittedName>
</protein>
<dbReference type="EMBL" id="JARQZJ010000091">
    <property type="protein sequence ID" value="KAK9883264.1"/>
    <property type="molecule type" value="Genomic_DNA"/>
</dbReference>
<proteinExistence type="predicted"/>
<accession>A0AAW1UJQ4</accession>
<name>A0AAW1UJQ4_9CUCU</name>
<reference evidence="1 2" key="1">
    <citation type="submission" date="2023-03" db="EMBL/GenBank/DDBJ databases">
        <title>Genome insight into feeding habits of ladybird beetles.</title>
        <authorList>
            <person name="Li H.-S."/>
            <person name="Huang Y.-H."/>
            <person name="Pang H."/>
        </authorList>
    </citation>
    <scope>NUCLEOTIDE SEQUENCE [LARGE SCALE GENOMIC DNA]</scope>
    <source>
        <strain evidence="1">SYSU_2023b</strain>
        <tissue evidence="1">Whole body</tissue>
    </source>
</reference>
<organism evidence="1 2">
    <name type="scientific">Henosepilachna vigintioctopunctata</name>
    <dbReference type="NCBI Taxonomy" id="420089"/>
    <lineage>
        <taxon>Eukaryota</taxon>
        <taxon>Metazoa</taxon>
        <taxon>Ecdysozoa</taxon>
        <taxon>Arthropoda</taxon>
        <taxon>Hexapoda</taxon>
        <taxon>Insecta</taxon>
        <taxon>Pterygota</taxon>
        <taxon>Neoptera</taxon>
        <taxon>Endopterygota</taxon>
        <taxon>Coleoptera</taxon>
        <taxon>Polyphaga</taxon>
        <taxon>Cucujiformia</taxon>
        <taxon>Coccinelloidea</taxon>
        <taxon>Coccinellidae</taxon>
        <taxon>Epilachninae</taxon>
        <taxon>Epilachnini</taxon>
        <taxon>Henosepilachna</taxon>
    </lineage>
</organism>
<evidence type="ECO:0000313" key="1">
    <source>
        <dbReference type="EMBL" id="KAK9883264.1"/>
    </source>
</evidence>
<dbReference type="Proteomes" id="UP001431783">
    <property type="component" value="Unassembled WGS sequence"/>
</dbReference>
<comment type="caution">
    <text evidence="1">The sequence shown here is derived from an EMBL/GenBank/DDBJ whole genome shotgun (WGS) entry which is preliminary data.</text>
</comment>
<evidence type="ECO:0000313" key="2">
    <source>
        <dbReference type="Proteomes" id="UP001431783"/>
    </source>
</evidence>